<feature type="compositionally biased region" description="Acidic residues" evidence="1">
    <location>
        <begin position="76"/>
        <end position="85"/>
    </location>
</feature>
<feature type="compositionally biased region" description="Acidic residues" evidence="1">
    <location>
        <begin position="48"/>
        <end position="62"/>
    </location>
</feature>
<gene>
    <name evidence="2" type="ORF">GCM10011390_30560</name>
</gene>
<dbReference type="AlphaFoldDB" id="A0A916ZQN6"/>
<keyword evidence="3" id="KW-1185">Reference proteome</keyword>
<feature type="region of interest" description="Disordered" evidence="1">
    <location>
        <begin position="46"/>
        <end position="85"/>
    </location>
</feature>
<sequence>MAGRRARISIVLRFPNMALCPAFQAQHGAAVRTLIKKIERPVSLLDSLDGDPDAGADGDDEPSLGWTRTMAIGTNDDAEQAEAAP</sequence>
<evidence type="ECO:0000256" key="1">
    <source>
        <dbReference type="SAM" id="MobiDB-lite"/>
    </source>
</evidence>
<reference evidence="2" key="2">
    <citation type="submission" date="2020-09" db="EMBL/GenBank/DDBJ databases">
        <authorList>
            <person name="Sun Q."/>
            <person name="Zhou Y."/>
        </authorList>
    </citation>
    <scope>NUCLEOTIDE SEQUENCE</scope>
    <source>
        <strain evidence="2">CGMCC 1.15367</strain>
    </source>
</reference>
<dbReference type="Proteomes" id="UP000644699">
    <property type="component" value="Unassembled WGS sequence"/>
</dbReference>
<name>A0A916ZQN6_9HYPH</name>
<dbReference type="EMBL" id="BMIQ01000004">
    <property type="protein sequence ID" value="GGE09363.1"/>
    <property type="molecule type" value="Genomic_DNA"/>
</dbReference>
<reference evidence="2" key="1">
    <citation type="journal article" date="2014" name="Int. J. Syst. Evol. Microbiol.">
        <title>Complete genome sequence of Corynebacterium casei LMG S-19264T (=DSM 44701T), isolated from a smear-ripened cheese.</title>
        <authorList>
            <consortium name="US DOE Joint Genome Institute (JGI-PGF)"/>
            <person name="Walter F."/>
            <person name="Albersmeier A."/>
            <person name="Kalinowski J."/>
            <person name="Ruckert C."/>
        </authorList>
    </citation>
    <scope>NUCLEOTIDE SEQUENCE</scope>
    <source>
        <strain evidence="2">CGMCC 1.15367</strain>
    </source>
</reference>
<protein>
    <submittedName>
        <fullName evidence="2">Uncharacterized protein</fullName>
    </submittedName>
</protein>
<organism evidence="2 3">
    <name type="scientific">Aureimonas endophytica</name>
    <dbReference type="NCBI Taxonomy" id="2027858"/>
    <lineage>
        <taxon>Bacteria</taxon>
        <taxon>Pseudomonadati</taxon>
        <taxon>Pseudomonadota</taxon>
        <taxon>Alphaproteobacteria</taxon>
        <taxon>Hyphomicrobiales</taxon>
        <taxon>Aurantimonadaceae</taxon>
        <taxon>Aureimonas</taxon>
    </lineage>
</organism>
<comment type="caution">
    <text evidence="2">The sequence shown here is derived from an EMBL/GenBank/DDBJ whole genome shotgun (WGS) entry which is preliminary data.</text>
</comment>
<proteinExistence type="predicted"/>
<evidence type="ECO:0000313" key="3">
    <source>
        <dbReference type="Proteomes" id="UP000644699"/>
    </source>
</evidence>
<accession>A0A916ZQN6</accession>
<evidence type="ECO:0000313" key="2">
    <source>
        <dbReference type="EMBL" id="GGE09363.1"/>
    </source>
</evidence>